<feature type="region of interest" description="Disordered" evidence="1">
    <location>
        <begin position="61"/>
        <end position="155"/>
    </location>
</feature>
<sequence length="155" mass="17077">MGIGVSLAFIALGAILAFALRVDLAGIDIHLVGWILIVVGLISMGFTLRYTRPRRRAGRIAGADPAYGDEPGTLIREERVIEDPPPSNRPGERVERVIEYPADEGVPHGHVAQDPAFSQDPAHAQDPAEENSTSVVDSGDRVPQQRRRWRRTVRR</sequence>
<dbReference type="Proteomes" id="UP000295578">
    <property type="component" value="Unassembled WGS sequence"/>
</dbReference>
<dbReference type="EMBL" id="SMKY01000428">
    <property type="protein sequence ID" value="TDD62962.1"/>
    <property type="molecule type" value="Genomic_DNA"/>
</dbReference>
<dbReference type="Pfam" id="PF20059">
    <property type="entry name" value="DUF6458"/>
    <property type="match status" value="1"/>
</dbReference>
<gene>
    <name evidence="4" type="ORF">E1293_43590</name>
</gene>
<keyword evidence="2" id="KW-1133">Transmembrane helix</keyword>
<evidence type="ECO:0000313" key="4">
    <source>
        <dbReference type="EMBL" id="TDD62962.1"/>
    </source>
</evidence>
<feature type="compositionally biased region" description="Basic residues" evidence="1">
    <location>
        <begin position="144"/>
        <end position="155"/>
    </location>
</feature>
<feature type="transmembrane region" description="Helical" evidence="2">
    <location>
        <begin position="31"/>
        <end position="50"/>
    </location>
</feature>
<dbReference type="RefSeq" id="WP_132205494.1">
    <property type="nucleotide sequence ID" value="NZ_SMKY01000428.1"/>
</dbReference>
<dbReference type="AlphaFoldDB" id="A0A4R5A0G3"/>
<dbReference type="OrthoDB" id="4775046at2"/>
<reference evidence="4 5" key="1">
    <citation type="submission" date="2019-03" db="EMBL/GenBank/DDBJ databases">
        <title>Draft genome sequences of novel Actinobacteria.</title>
        <authorList>
            <person name="Sahin N."/>
            <person name="Ay H."/>
            <person name="Saygin H."/>
        </authorList>
    </citation>
    <scope>NUCLEOTIDE SEQUENCE [LARGE SCALE GENOMIC DNA]</scope>
    <source>
        <strain evidence="4 5">DSM 45941</strain>
    </source>
</reference>
<keyword evidence="2" id="KW-0812">Transmembrane</keyword>
<keyword evidence="2" id="KW-0472">Membrane</keyword>
<evidence type="ECO:0000256" key="1">
    <source>
        <dbReference type="SAM" id="MobiDB-lite"/>
    </source>
</evidence>
<keyword evidence="5" id="KW-1185">Reference proteome</keyword>
<evidence type="ECO:0000259" key="3">
    <source>
        <dbReference type="Pfam" id="PF20059"/>
    </source>
</evidence>
<protein>
    <recommendedName>
        <fullName evidence="3">DUF6458 domain-containing protein</fullName>
    </recommendedName>
</protein>
<organism evidence="4 5">
    <name type="scientific">Actinomadura darangshiensis</name>
    <dbReference type="NCBI Taxonomy" id="705336"/>
    <lineage>
        <taxon>Bacteria</taxon>
        <taxon>Bacillati</taxon>
        <taxon>Actinomycetota</taxon>
        <taxon>Actinomycetes</taxon>
        <taxon>Streptosporangiales</taxon>
        <taxon>Thermomonosporaceae</taxon>
        <taxon>Actinomadura</taxon>
    </lineage>
</organism>
<evidence type="ECO:0000256" key="2">
    <source>
        <dbReference type="SAM" id="Phobius"/>
    </source>
</evidence>
<name>A0A4R5A0G3_9ACTN</name>
<dbReference type="InterPro" id="IPR045597">
    <property type="entry name" value="DUF6458"/>
</dbReference>
<accession>A0A4R5A0G3</accession>
<evidence type="ECO:0000313" key="5">
    <source>
        <dbReference type="Proteomes" id="UP000295578"/>
    </source>
</evidence>
<feature type="domain" description="DUF6458" evidence="3">
    <location>
        <begin position="1"/>
        <end position="58"/>
    </location>
</feature>
<proteinExistence type="predicted"/>
<comment type="caution">
    <text evidence="4">The sequence shown here is derived from an EMBL/GenBank/DDBJ whole genome shotgun (WGS) entry which is preliminary data.</text>
</comment>